<comment type="caution">
    <text evidence="3">The sequence shown here is derived from an EMBL/GenBank/DDBJ whole genome shotgun (WGS) entry which is preliminary data.</text>
</comment>
<proteinExistence type="predicted"/>
<evidence type="ECO:0000256" key="1">
    <source>
        <dbReference type="SAM" id="MobiDB-lite"/>
    </source>
</evidence>
<dbReference type="RefSeq" id="WP_344065151.1">
    <property type="nucleotide sequence ID" value="NZ_BAAAOH010000001.1"/>
</dbReference>
<keyword evidence="2" id="KW-0812">Transmembrane</keyword>
<evidence type="ECO:0000313" key="3">
    <source>
        <dbReference type="EMBL" id="GAA1995395.1"/>
    </source>
</evidence>
<dbReference type="EMBL" id="BAAAOH010000001">
    <property type="protein sequence ID" value="GAA1995395.1"/>
    <property type="molecule type" value="Genomic_DNA"/>
</dbReference>
<dbReference type="Proteomes" id="UP001500326">
    <property type="component" value="Unassembled WGS sequence"/>
</dbReference>
<dbReference type="InterPro" id="IPR045635">
    <property type="entry name" value="DUF6412"/>
</dbReference>
<accession>A0ABP5ECD8</accession>
<reference evidence="4" key="1">
    <citation type="journal article" date="2019" name="Int. J. Syst. Evol. Microbiol.">
        <title>The Global Catalogue of Microorganisms (GCM) 10K type strain sequencing project: providing services to taxonomists for standard genome sequencing and annotation.</title>
        <authorList>
            <consortium name="The Broad Institute Genomics Platform"/>
            <consortium name="The Broad Institute Genome Sequencing Center for Infectious Disease"/>
            <person name="Wu L."/>
            <person name="Ma J."/>
        </authorList>
    </citation>
    <scope>NUCLEOTIDE SEQUENCE [LARGE SCALE GENOMIC DNA]</scope>
    <source>
        <strain evidence="4">JCM 14902</strain>
    </source>
</reference>
<gene>
    <name evidence="3" type="ORF">GCM10009777_34440</name>
</gene>
<keyword evidence="2" id="KW-0472">Membrane</keyword>
<feature type="transmembrane region" description="Helical" evidence="2">
    <location>
        <begin position="30"/>
        <end position="51"/>
    </location>
</feature>
<organism evidence="3 4">
    <name type="scientific">Microbacterium pumilum</name>
    <dbReference type="NCBI Taxonomy" id="344165"/>
    <lineage>
        <taxon>Bacteria</taxon>
        <taxon>Bacillati</taxon>
        <taxon>Actinomycetota</taxon>
        <taxon>Actinomycetes</taxon>
        <taxon>Micrococcales</taxon>
        <taxon>Microbacteriaceae</taxon>
        <taxon>Microbacterium</taxon>
    </lineage>
</organism>
<evidence type="ECO:0000256" key="2">
    <source>
        <dbReference type="SAM" id="Phobius"/>
    </source>
</evidence>
<dbReference type="Pfam" id="PF19950">
    <property type="entry name" value="DUF6412"/>
    <property type="match status" value="1"/>
</dbReference>
<sequence>MFDSLTSALQLLLATLGLIATSDPGSIGALGVTLALVSAAVLLTSLLTLTLPDAGRSSPAHPARAMDISSPLSQSDPDASGHPRPRAPGLAASVA</sequence>
<keyword evidence="4" id="KW-1185">Reference proteome</keyword>
<keyword evidence="2" id="KW-1133">Transmembrane helix</keyword>
<name>A0ABP5ECD8_9MICO</name>
<evidence type="ECO:0000313" key="4">
    <source>
        <dbReference type="Proteomes" id="UP001500326"/>
    </source>
</evidence>
<protein>
    <submittedName>
        <fullName evidence="3">Uncharacterized protein</fullName>
    </submittedName>
</protein>
<feature type="region of interest" description="Disordered" evidence="1">
    <location>
        <begin position="53"/>
        <end position="95"/>
    </location>
</feature>